<dbReference type="Gene3D" id="2.170.130.10">
    <property type="entry name" value="TonB-dependent receptor, plug domain"/>
    <property type="match status" value="1"/>
</dbReference>
<dbReference type="InterPro" id="IPR039426">
    <property type="entry name" value="TonB-dep_rcpt-like"/>
</dbReference>
<dbReference type="Proteomes" id="UP000254737">
    <property type="component" value="Unassembled WGS sequence"/>
</dbReference>
<evidence type="ECO:0000256" key="10">
    <source>
        <dbReference type="SAM" id="SignalP"/>
    </source>
</evidence>
<dbReference type="GO" id="GO:0009279">
    <property type="term" value="C:cell outer membrane"/>
    <property type="evidence" value="ECO:0007669"/>
    <property type="project" value="UniProtKB-SubCell"/>
</dbReference>
<feature type="domain" description="TonB-dependent receptor-like beta-barrel" evidence="11">
    <location>
        <begin position="313"/>
        <end position="735"/>
    </location>
</feature>
<evidence type="ECO:0000256" key="6">
    <source>
        <dbReference type="ARBA" id="ARBA00023077"/>
    </source>
</evidence>
<dbReference type="Gene3D" id="2.60.40.1120">
    <property type="entry name" value="Carboxypeptidase-like, regulatory domain"/>
    <property type="match status" value="1"/>
</dbReference>
<evidence type="ECO:0000313" key="13">
    <source>
        <dbReference type="Proteomes" id="UP000254737"/>
    </source>
</evidence>
<dbReference type="InterPro" id="IPR008969">
    <property type="entry name" value="CarboxyPept-like_regulatory"/>
</dbReference>
<evidence type="ECO:0000256" key="7">
    <source>
        <dbReference type="ARBA" id="ARBA00023136"/>
    </source>
</evidence>
<evidence type="ECO:0000256" key="9">
    <source>
        <dbReference type="ARBA" id="ARBA00023237"/>
    </source>
</evidence>
<evidence type="ECO:0000259" key="11">
    <source>
        <dbReference type="Pfam" id="PF00593"/>
    </source>
</evidence>
<gene>
    <name evidence="12" type="ORF">NCTC13456_02264</name>
</gene>
<dbReference type="RefSeq" id="WP_115000540.1">
    <property type="nucleotide sequence ID" value="NZ_UFXS01000001.1"/>
</dbReference>
<evidence type="ECO:0000313" key="12">
    <source>
        <dbReference type="EMBL" id="STD58640.1"/>
    </source>
</evidence>
<evidence type="ECO:0000256" key="3">
    <source>
        <dbReference type="ARBA" id="ARBA00022452"/>
    </source>
</evidence>
<evidence type="ECO:0000256" key="8">
    <source>
        <dbReference type="ARBA" id="ARBA00023170"/>
    </source>
</evidence>
<keyword evidence="7" id="KW-0472">Membrane</keyword>
<feature type="signal peptide" evidence="10">
    <location>
        <begin position="1"/>
        <end position="19"/>
    </location>
</feature>
<dbReference type="PANTHER" id="PTHR30069:SF29">
    <property type="entry name" value="HEMOGLOBIN AND HEMOGLOBIN-HAPTOGLOBIN-BINDING PROTEIN 1-RELATED"/>
    <property type="match status" value="1"/>
</dbReference>
<organism evidence="12 13">
    <name type="scientific">Empedobacter falsenii</name>
    <dbReference type="NCBI Taxonomy" id="343874"/>
    <lineage>
        <taxon>Bacteria</taxon>
        <taxon>Pseudomonadati</taxon>
        <taxon>Bacteroidota</taxon>
        <taxon>Flavobacteriia</taxon>
        <taxon>Flavobacteriales</taxon>
        <taxon>Weeksellaceae</taxon>
        <taxon>Empedobacter</taxon>
    </lineage>
</organism>
<dbReference type="GO" id="GO:0044718">
    <property type="term" value="P:siderophore transmembrane transport"/>
    <property type="evidence" value="ECO:0007669"/>
    <property type="project" value="TreeGrafter"/>
</dbReference>
<keyword evidence="8 12" id="KW-0675">Receptor</keyword>
<evidence type="ECO:0000256" key="5">
    <source>
        <dbReference type="ARBA" id="ARBA00022729"/>
    </source>
</evidence>
<dbReference type="InterPro" id="IPR000531">
    <property type="entry name" value="Beta-barrel_TonB"/>
</dbReference>
<comment type="subcellular location">
    <subcellularLocation>
        <location evidence="1">Cell outer membrane</location>
        <topology evidence="1">Multi-pass membrane protein</topology>
    </subcellularLocation>
</comment>
<keyword evidence="3" id="KW-1134">Transmembrane beta strand</keyword>
<sequence length="899" mass="101364">MKKGLLALSLLGTFGFVNAQRILTGTVTDENGQKLSNVQVQDPQTKRWTQTNSDGFFTIELTNENTNLSFSQKGKETQEIVVDSSENNVSIVLYNQTLRLEQVDIFPKKKKEYSEITLGKEAIENVQAFSLNEVLQQLPGQVTMDFNNNEFKNVVFRTAISSNNLGLSGSLSSNTNNDRKDYFQNKAFGTSIVVNDIPISNNENMQAFTSLSGGGFNDFNNPSYGVDLRQITTTNIDEVKIIQGIAPAKYGDLTSGLIIINSKVGSTPLRASISMLDATTEYNMSKGFKINDRNFFSLSGNYLASNEDVRDNLKSYNRITTNAAWKSSNKINTLVNTLEGSFAINNDKIKYDPDDISDPKIKNDKFTIRLSNNLKWNLKKDWIDALNVDANINYEKQNSKEERWNNVATAAVTTSTENGISDAIFLPNQYTFVKNVEGIPMSTFLNIEGVKNYESKNNWNHTFSVGLSSRSSSNKGRGTYTDENTTPNYYTLSGAKGGLGYRDYNFKNTKTQWQLSVYAEDRIVKFGENDNVFKLDLGFRFDNQYGNNTFQPRINTSYAFNKVFRIRGGYGIASKAPSLNQLFTGDRIYDRLLGDGIYYVNNKQYGWIETFLLEGNNLNLKPSRSYNSEIGFDVNLPFGLLNVTGYYNQLKDGISKVYHATTLEGSTISVDTSTSTPTYSVTGKEAYQIIYNTLENNLESTDKGIEMFINFNRIKSLNLDISVNGSYTKTTNNKPVYEYEASTNVLAKEKYAVYYNPKSNDEALMFGTNFNYHLKKVGLILSLRTEHIFIQNHDKYNNRNPIGYLDENSVYHAIPVEDQGNTDLYGHLIKAPQKTLAELQNSLHNFHLRISKDFLNGFKVSVYTTNVFGLKPTYINDSGERRVSNIAKFSLGGKIEYTF</sequence>
<keyword evidence="5 10" id="KW-0732">Signal</keyword>
<dbReference type="InterPro" id="IPR036942">
    <property type="entry name" value="Beta-barrel_TonB_sf"/>
</dbReference>
<feature type="chain" id="PRO_5016680336" evidence="10">
    <location>
        <begin position="20"/>
        <end position="899"/>
    </location>
</feature>
<accession>A0A376GFG3</accession>
<keyword evidence="9" id="KW-0998">Cell outer membrane</keyword>
<dbReference type="Gene3D" id="2.40.170.20">
    <property type="entry name" value="TonB-dependent receptor, beta-barrel domain"/>
    <property type="match status" value="1"/>
</dbReference>
<protein>
    <submittedName>
        <fullName evidence="12">Outer membrane receptor for ferrienterochelin and colicins</fullName>
    </submittedName>
</protein>
<keyword evidence="6" id="KW-0798">TonB box</keyword>
<evidence type="ECO:0000256" key="4">
    <source>
        <dbReference type="ARBA" id="ARBA00022692"/>
    </source>
</evidence>
<proteinExistence type="predicted"/>
<keyword evidence="2" id="KW-0813">Transport</keyword>
<dbReference type="AlphaFoldDB" id="A0A376GFG3"/>
<dbReference type="EMBL" id="UFXS01000001">
    <property type="protein sequence ID" value="STD58640.1"/>
    <property type="molecule type" value="Genomic_DNA"/>
</dbReference>
<evidence type="ECO:0000256" key="2">
    <source>
        <dbReference type="ARBA" id="ARBA00022448"/>
    </source>
</evidence>
<dbReference type="InterPro" id="IPR037066">
    <property type="entry name" value="Plug_dom_sf"/>
</dbReference>
<dbReference type="PANTHER" id="PTHR30069">
    <property type="entry name" value="TONB-DEPENDENT OUTER MEMBRANE RECEPTOR"/>
    <property type="match status" value="1"/>
</dbReference>
<evidence type="ECO:0000256" key="1">
    <source>
        <dbReference type="ARBA" id="ARBA00004571"/>
    </source>
</evidence>
<dbReference type="GO" id="GO:0015344">
    <property type="term" value="F:siderophore uptake transmembrane transporter activity"/>
    <property type="evidence" value="ECO:0007669"/>
    <property type="project" value="TreeGrafter"/>
</dbReference>
<dbReference type="SUPFAM" id="SSF56935">
    <property type="entry name" value="Porins"/>
    <property type="match status" value="1"/>
</dbReference>
<dbReference type="SUPFAM" id="SSF49464">
    <property type="entry name" value="Carboxypeptidase regulatory domain-like"/>
    <property type="match status" value="1"/>
</dbReference>
<keyword evidence="4" id="KW-0812">Transmembrane</keyword>
<name>A0A376GFG3_9FLAO</name>
<dbReference type="Pfam" id="PF00593">
    <property type="entry name" value="TonB_dep_Rec_b-barrel"/>
    <property type="match status" value="1"/>
</dbReference>
<dbReference type="STRING" id="343874.GCA_000805695_00382"/>
<reference evidence="12 13" key="1">
    <citation type="submission" date="2018-06" db="EMBL/GenBank/DDBJ databases">
        <authorList>
            <consortium name="Pathogen Informatics"/>
            <person name="Doyle S."/>
        </authorList>
    </citation>
    <scope>NUCLEOTIDE SEQUENCE [LARGE SCALE GENOMIC DNA]</scope>
    <source>
        <strain evidence="12 13">NCTC13456</strain>
    </source>
</reference>
<dbReference type="Pfam" id="PF13715">
    <property type="entry name" value="CarbopepD_reg_2"/>
    <property type="match status" value="1"/>
</dbReference>